<dbReference type="GeneID" id="101849209"/>
<feature type="compositionally biased region" description="Basic and acidic residues" evidence="1">
    <location>
        <begin position="35"/>
        <end position="73"/>
    </location>
</feature>
<evidence type="ECO:0000313" key="2">
    <source>
        <dbReference type="Proteomes" id="UP000694888"/>
    </source>
</evidence>
<feature type="compositionally biased region" description="Polar residues" evidence="1">
    <location>
        <begin position="211"/>
        <end position="230"/>
    </location>
</feature>
<dbReference type="RefSeq" id="XP_005098201.1">
    <property type="nucleotide sequence ID" value="XM_005098144.3"/>
</dbReference>
<gene>
    <name evidence="3" type="primary">LOC101849209</name>
</gene>
<dbReference type="Proteomes" id="UP000694888">
    <property type="component" value="Unplaced"/>
</dbReference>
<feature type="compositionally biased region" description="Acidic residues" evidence="1">
    <location>
        <begin position="184"/>
        <end position="206"/>
    </location>
</feature>
<evidence type="ECO:0000256" key="1">
    <source>
        <dbReference type="SAM" id="MobiDB-lite"/>
    </source>
</evidence>
<evidence type="ECO:0000313" key="3">
    <source>
        <dbReference type="RefSeq" id="XP_005098201.1"/>
    </source>
</evidence>
<name>A0ABM0JP28_APLCA</name>
<sequence length="416" mass="45897">MAEMVRNDSSSVISSLQMDYGDSDEDENNSSKNLSRNEEEKVTESKDTLGGEDEKRTESRDPSGSNEERETRSDLSQGAASTTTDHVAGLSSQEPLSQTQINIARVNIGDLSDKEAEGTPTDFISDDEDSDHPHQHHHHHSHHHHASEPKTSSLATEPINTESPSSLPSANAARKAMRLVSYGPDEDVDDDEDGDSEQEEEAEAQESNDNSPEAQTTDTAALSRSVQNMASDDIKIPPEPPGNCSFQLQRKIEDMYDRMRKEGLDLNRVIQSKKNFRNPSIYEKLIEFCHIDEKGTNFPPEIYDPHLWGKESFFDELDKVQRKDMERREKEKREKTKIEFVTGTKKASSMSDISGMPDEKKRKTKWDAQPGGVSAGVVKAPGVQGPGVVNLTATATGTKATVISAVGSLSKKPTGK</sequence>
<organism evidence="2 3">
    <name type="scientific">Aplysia californica</name>
    <name type="common">California sea hare</name>
    <dbReference type="NCBI Taxonomy" id="6500"/>
    <lineage>
        <taxon>Eukaryota</taxon>
        <taxon>Metazoa</taxon>
        <taxon>Spiralia</taxon>
        <taxon>Lophotrochozoa</taxon>
        <taxon>Mollusca</taxon>
        <taxon>Gastropoda</taxon>
        <taxon>Heterobranchia</taxon>
        <taxon>Euthyneura</taxon>
        <taxon>Tectipleura</taxon>
        <taxon>Aplysiida</taxon>
        <taxon>Aplysioidea</taxon>
        <taxon>Aplysiidae</taxon>
        <taxon>Aplysia</taxon>
    </lineage>
</organism>
<reference evidence="3" key="1">
    <citation type="submission" date="2025-08" db="UniProtKB">
        <authorList>
            <consortium name="RefSeq"/>
        </authorList>
    </citation>
    <scope>IDENTIFICATION</scope>
</reference>
<feature type="compositionally biased region" description="Basic and acidic residues" evidence="1">
    <location>
        <begin position="325"/>
        <end position="338"/>
    </location>
</feature>
<feature type="region of interest" description="Disordered" evidence="1">
    <location>
        <begin position="1"/>
        <end position="246"/>
    </location>
</feature>
<protein>
    <submittedName>
        <fullName evidence="3">SAP30-binding protein</fullName>
    </submittedName>
</protein>
<dbReference type="InterPro" id="IPR012479">
    <property type="entry name" value="SAP30BP"/>
</dbReference>
<feature type="compositionally biased region" description="Polar residues" evidence="1">
    <location>
        <begin position="74"/>
        <end position="102"/>
    </location>
</feature>
<dbReference type="Pfam" id="PF07818">
    <property type="entry name" value="HCNGP"/>
    <property type="match status" value="1"/>
</dbReference>
<proteinExistence type="predicted"/>
<keyword evidence="2" id="KW-1185">Reference proteome</keyword>
<feature type="region of interest" description="Disordered" evidence="1">
    <location>
        <begin position="325"/>
        <end position="386"/>
    </location>
</feature>
<dbReference type="PANTHER" id="PTHR13464:SF0">
    <property type="entry name" value="SAP30-BINDING PROTEIN"/>
    <property type="match status" value="1"/>
</dbReference>
<accession>A0ABM0JP28</accession>
<dbReference type="PANTHER" id="PTHR13464">
    <property type="entry name" value="TRANSCRIPTIONAL REGULATOR PROTEIN HCNGP"/>
    <property type="match status" value="1"/>
</dbReference>
<feature type="compositionally biased region" description="Polar residues" evidence="1">
    <location>
        <begin position="7"/>
        <end position="17"/>
    </location>
</feature>
<feature type="compositionally biased region" description="Basic residues" evidence="1">
    <location>
        <begin position="134"/>
        <end position="145"/>
    </location>
</feature>
<feature type="compositionally biased region" description="Polar residues" evidence="1">
    <location>
        <begin position="149"/>
        <end position="169"/>
    </location>
</feature>